<dbReference type="UniPathway" id="UPA00848">
    <property type="reaction ID" value="UER00151"/>
</dbReference>
<dbReference type="GO" id="GO:0003934">
    <property type="term" value="F:GTP cyclohydrolase I activity"/>
    <property type="evidence" value="ECO:0007669"/>
    <property type="project" value="UniProtKB-UniRule"/>
</dbReference>
<evidence type="ECO:0000256" key="2">
    <source>
        <dbReference type="HAMAP-Rule" id="MF_01527"/>
    </source>
</evidence>
<dbReference type="PANTHER" id="PTHR36445">
    <property type="entry name" value="GTP CYCLOHYDROLASE MPTA"/>
    <property type="match status" value="1"/>
</dbReference>
<evidence type="ECO:0000313" key="3">
    <source>
        <dbReference type="EMBL" id="GHG88083.1"/>
    </source>
</evidence>
<dbReference type="EC" id="3.5.4.16" evidence="2"/>
<comment type="pathway">
    <text evidence="2">Cofactor biosynthesis; 7,8-dihydroneopterin triphosphate biosynthesis; 7,8-dihydroneopterin triphosphate from GTP: step 1/1.</text>
</comment>
<dbReference type="Gene3D" id="3.10.270.10">
    <property type="entry name" value="Urate Oxidase"/>
    <property type="match status" value="1"/>
</dbReference>
<dbReference type="NCBIfam" id="NF010200">
    <property type="entry name" value="PRK13674.1-1"/>
    <property type="match status" value="1"/>
</dbReference>
<dbReference type="HAMAP" id="MF_01527_B">
    <property type="entry name" value="GTP_cyclohydrol_B"/>
    <property type="match status" value="1"/>
</dbReference>
<dbReference type="GO" id="GO:0046654">
    <property type="term" value="P:tetrahydrofolate biosynthetic process"/>
    <property type="evidence" value="ECO:0007669"/>
    <property type="project" value="UniProtKB-UniRule"/>
</dbReference>
<comment type="similarity">
    <text evidence="2">Belongs to the GTP cyclohydrolase IV family.</text>
</comment>
<comment type="function">
    <text evidence="2">Converts GTP to 7,8-dihydroneopterin triphosphate.</text>
</comment>
<feature type="site" description="May be catalytically important" evidence="2">
    <location>
        <position position="156"/>
    </location>
</feature>
<dbReference type="InterPro" id="IPR003801">
    <property type="entry name" value="GTP_cyclohydrolase_FolE2/MptA"/>
</dbReference>
<name>A0A8J3H551_9RHOB</name>
<dbReference type="InterPro" id="IPR022838">
    <property type="entry name" value="GTP_cyclohydrolase_FolE2"/>
</dbReference>
<organism evidence="3 4">
    <name type="scientific">Pseudodonghicola xiamenensis</name>
    <dbReference type="NCBI Taxonomy" id="337702"/>
    <lineage>
        <taxon>Bacteria</taxon>
        <taxon>Pseudomonadati</taxon>
        <taxon>Pseudomonadota</taxon>
        <taxon>Alphaproteobacteria</taxon>
        <taxon>Rhodobacterales</taxon>
        <taxon>Paracoccaceae</taxon>
        <taxon>Pseudodonghicola</taxon>
    </lineage>
</organism>
<evidence type="ECO:0000313" key="4">
    <source>
        <dbReference type="Proteomes" id="UP000611500"/>
    </source>
</evidence>
<dbReference type="AlphaFoldDB" id="A0A8J3H551"/>
<dbReference type="RefSeq" id="WP_028093155.1">
    <property type="nucleotide sequence ID" value="NZ_BNAP01000005.1"/>
</dbReference>
<keyword evidence="4" id="KW-1185">Reference proteome</keyword>
<dbReference type="EMBL" id="BNAP01000005">
    <property type="protein sequence ID" value="GHG88083.1"/>
    <property type="molecule type" value="Genomic_DNA"/>
</dbReference>
<evidence type="ECO:0000256" key="1">
    <source>
        <dbReference type="ARBA" id="ARBA00022801"/>
    </source>
</evidence>
<gene>
    <name evidence="2 3" type="primary">folE2</name>
    <name evidence="3" type="ORF">GCM10010961_16820</name>
</gene>
<protein>
    <recommendedName>
        <fullName evidence="2">GTP cyclohydrolase FolE2</fullName>
        <ecNumber evidence="2">3.5.4.16</ecNumber>
    </recommendedName>
</protein>
<keyword evidence="1 2" id="KW-0378">Hydrolase</keyword>
<comment type="caution">
    <text evidence="3">The sequence shown here is derived from an EMBL/GenBank/DDBJ whole genome shotgun (WGS) entry which is preliminary data.</text>
</comment>
<accession>A0A8J3H551</accession>
<dbReference type="Pfam" id="PF02649">
    <property type="entry name" value="GCHY-1"/>
    <property type="match status" value="1"/>
</dbReference>
<comment type="catalytic activity">
    <reaction evidence="2">
        <text>GTP + H2O = 7,8-dihydroneopterin 3'-triphosphate + formate + H(+)</text>
        <dbReference type="Rhea" id="RHEA:17473"/>
        <dbReference type="ChEBI" id="CHEBI:15377"/>
        <dbReference type="ChEBI" id="CHEBI:15378"/>
        <dbReference type="ChEBI" id="CHEBI:15740"/>
        <dbReference type="ChEBI" id="CHEBI:37565"/>
        <dbReference type="ChEBI" id="CHEBI:58462"/>
        <dbReference type="EC" id="3.5.4.16"/>
    </reaction>
</comment>
<reference evidence="3" key="2">
    <citation type="submission" date="2020-09" db="EMBL/GenBank/DDBJ databases">
        <authorList>
            <person name="Sun Q."/>
            <person name="Zhou Y."/>
        </authorList>
    </citation>
    <scope>NUCLEOTIDE SEQUENCE</scope>
    <source>
        <strain evidence="3">CGMCC 1.7081</strain>
    </source>
</reference>
<dbReference type="Proteomes" id="UP000611500">
    <property type="component" value="Unassembled WGS sequence"/>
</dbReference>
<reference evidence="3" key="1">
    <citation type="journal article" date="2014" name="Int. J. Syst. Evol. Microbiol.">
        <title>Complete genome sequence of Corynebacterium casei LMG S-19264T (=DSM 44701T), isolated from a smear-ripened cheese.</title>
        <authorList>
            <consortium name="US DOE Joint Genome Institute (JGI-PGF)"/>
            <person name="Walter F."/>
            <person name="Albersmeier A."/>
            <person name="Kalinowski J."/>
            <person name="Ruckert C."/>
        </authorList>
    </citation>
    <scope>NUCLEOTIDE SEQUENCE</scope>
    <source>
        <strain evidence="3">CGMCC 1.7081</strain>
    </source>
</reference>
<proteinExistence type="inferred from homology"/>
<sequence>MNAELPDISLSETASARLPLGWVGMQGIDLPLQISEPDCLAKLHARVDMQVDLPRPEAKGIHMSRLYRLLDAFGADTAVSPGALEGLLRRMLDSHADCGSGNARLRIKFNLLIRRPALVTDDLAGWKSYPVQIDTSLIKGRFSCRTEVCVVYSSTCPCSAALSRQVVAEAFREAFAGRKEVSPDEIAAWLNIHATAATPHSQRSEARVSVSQDPEREDRLGLVALIDQIEAAVQTPVQTGVKRADEQAFAVLNGRNLMFVEDAARRIACALDGFHAPKVHVRHIESLHPHDAVAWAEPDAAGSLAEGLRGAP</sequence>
<dbReference type="PANTHER" id="PTHR36445:SF1">
    <property type="entry name" value="GTP CYCLOHYDROLASE MPTA"/>
    <property type="match status" value="1"/>
</dbReference>